<organism evidence="1 2">
    <name type="scientific">Cetraspora pellucida</name>
    <dbReference type="NCBI Taxonomy" id="1433469"/>
    <lineage>
        <taxon>Eukaryota</taxon>
        <taxon>Fungi</taxon>
        <taxon>Fungi incertae sedis</taxon>
        <taxon>Mucoromycota</taxon>
        <taxon>Glomeromycotina</taxon>
        <taxon>Glomeromycetes</taxon>
        <taxon>Diversisporales</taxon>
        <taxon>Gigasporaceae</taxon>
        <taxon>Cetraspora</taxon>
    </lineage>
</organism>
<dbReference type="Proteomes" id="UP000789759">
    <property type="component" value="Unassembled WGS sequence"/>
</dbReference>
<name>A0A9N9I713_9GLOM</name>
<sequence>MPKLIKKQILNFLNISIRITDDGHNVGHKVKHVLIIFTILDNLANIHKPEHYYTIILYSGAEDYNSLKNATRLLNNELHELSNNTNSTYFCLWCTISKKEQVNLDQE</sequence>
<dbReference type="AlphaFoldDB" id="A0A9N9I713"/>
<comment type="caution">
    <text evidence="1">The sequence shown here is derived from an EMBL/GenBank/DDBJ whole genome shotgun (WGS) entry which is preliminary data.</text>
</comment>
<dbReference type="OrthoDB" id="2433592at2759"/>
<reference evidence="1" key="1">
    <citation type="submission" date="2021-06" db="EMBL/GenBank/DDBJ databases">
        <authorList>
            <person name="Kallberg Y."/>
            <person name="Tangrot J."/>
            <person name="Rosling A."/>
        </authorList>
    </citation>
    <scope>NUCLEOTIDE SEQUENCE</scope>
    <source>
        <strain evidence="1">FL966</strain>
    </source>
</reference>
<gene>
    <name evidence="1" type="ORF">CPELLU_LOCUS12963</name>
</gene>
<evidence type="ECO:0000313" key="2">
    <source>
        <dbReference type="Proteomes" id="UP000789759"/>
    </source>
</evidence>
<proteinExistence type="predicted"/>
<protein>
    <submittedName>
        <fullName evidence="1">85_t:CDS:1</fullName>
    </submittedName>
</protein>
<dbReference type="EMBL" id="CAJVQA010013132">
    <property type="protein sequence ID" value="CAG8722104.1"/>
    <property type="molecule type" value="Genomic_DNA"/>
</dbReference>
<accession>A0A9N9I713</accession>
<evidence type="ECO:0000313" key="1">
    <source>
        <dbReference type="EMBL" id="CAG8722104.1"/>
    </source>
</evidence>
<keyword evidence="2" id="KW-1185">Reference proteome</keyword>